<reference evidence="1 2" key="1">
    <citation type="submission" date="2016-12" db="EMBL/GenBank/DDBJ databases">
        <title>Izhakiella australiana sp. nov. of genus Izhakiella isolated from Australian desert.</title>
        <authorList>
            <person name="Ji M."/>
        </authorList>
    </citation>
    <scope>NUCLEOTIDE SEQUENCE [LARGE SCALE GENOMIC DNA]</scope>
    <source>
        <strain evidence="1 2">D4N98</strain>
    </source>
</reference>
<organism evidence="1 2">
    <name type="scientific">Izhakiella australiensis</name>
    <dbReference type="NCBI Taxonomy" id="1926881"/>
    <lineage>
        <taxon>Bacteria</taxon>
        <taxon>Pseudomonadati</taxon>
        <taxon>Pseudomonadota</taxon>
        <taxon>Gammaproteobacteria</taxon>
        <taxon>Enterobacterales</taxon>
        <taxon>Erwiniaceae</taxon>
        <taxon>Izhakiella</taxon>
    </lineage>
</organism>
<gene>
    <name evidence="1" type="ORF">BTJ39_03280</name>
</gene>
<evidence type="ECO:0008006" key="3">
    <source>
        <dbReference type="Google" id="ProtNLM"/>
    </source>
</evidence>
<keyword evidence="2" id="KW-1185">Reference proteome</keyword>
<dbReference type="RefSeq" id="WP_078001218.1">
    <property type="nucleotide sequence ID" value="NZ_MRUL01000001.1"/>
</dbReference>
<proteinExistence type="predicted"/>
<dbReference type="InterPro" id="IPR014054">
    <property type="entry name" value="Phage_regulatory_Rha"/>
</dbReference>
<dbReference type="EMBL" id="MRUL01000001">
    <property type="protein sequence ID" value="OON42183.1"/>
    <property type="molecule type" value="Genomic_DNA"/>
</dbReference>
<accession>A0A1S8YU72</accession>
<evidence type="ECO:0000313" key="2">
    <source>
        <dbReference type="Proteomes" id="UP000190667"/>
    </source>
</evidence>
<dbReference type="Pfam" id="PF09669">
    <property type="entry name" value="Phage_pRha"/>
    <property type="match status" value="1"/>
</dbReference>
<comment type="caution">
    <text evidence="1">The sequence shown here is derived from an EMBL/GenBank/DDBJ whole genome shotgun (WGS) entry which is preliminary data.</text>
</comment>
<dbReference type="AlphaFoldDB" id="A0A1S8YU72"/>
<dbReference type="Proteomes" id="UP000190667">
    <property type="component" value="Unassembled WGS sequence"/>
</dbReference>
<dbReference type="OrthoDB" id="79831at2"/>
<name>A0A1S8YU72_9GAMM</name>
<dbReference type="Pfam" id="PF10554">
    <property type="entry name" value="Phage_ASH"/>
    <property type="match status" value="1"/>
</dbReference>
<dbReference type="NCBIfam" id="TIGR02681">
    <property type="entry name" value="phage_pRha"/>
    <property type="match status" value="1"/>
</dbReference>
<protein>
    <recommendedName>
        <fullName evidence="3">Peptidase</fullName>
    </recommendedName>
</protein>
<dbReference type="STRING" id="1926881.BTJ39_03280"/>
<evidence type="ECO:0000313" key="1">
    <source>
        <dbReference type="EMBL" id="OON42183.1"/>
    </source>
</evidence>
<dbReference type="InterPro" id="IPR018880">
    <property type="entry name" value="Phage_P4_Ash"/>
</dbReference>
<sequence length="294" mass="32011">MINAVLATVINGRYSFPAPYKAGAGIGTPPMTIAHDRASGFFTCKAQPQLRSMVGRAGQLKSWPVSVVAGSSNPVRLATHEIGTSGGEFLKLTIEAATMATTLTPNVPAVTAAPAVFEHNGKILTTSLAVAEYFHKTHDNVLKKIRAVIADCEPEWCLVNFNEASREVIQPNGGTATYKCFELTRDAFVLIVMGFTGKRALQWKIDYISAFNRMESTLHGAPELTDSGDRVASRTLIAFDRSGNVLFTESVSRDAIVGDFDKFRWFAGKLGYLVVKEDQLLEALRSGYVQENTK</sequence>